<sequence>MVRVDVAVAYLAGDLDGTAHRPAREQHEQLEVLPPVQRHPRQPHLAAAVLDRRRAERRVGEGDRPYRPRSEVDGQPVGVEVVVLPADRHGAVVLDAEEDEGGVGHVRLLVEQPEPRVVPLAHRGVQLDAVPDPLAARHPAFDQEDGEGHAHAEQRGDDGDDVLGADPVHGRHRTDACAVSGAGSRARRPVFAVPSPGAARRG</sequence>
<evidence type="ECO:0000256" key="1">
    <source>
        <dbReference type="SAM" id="MobiDB-lite"/>
    </source>
</evidence>
<reference evidence="2 3" key="1">
    <citation type="journal article" date="2016" name="Genome Announc.">
        <title>Complete Genome Sequence of Thiostrepton-Producing Streptomyces laurentii ATCC 31255.</title>
        <authorList>
            <person name="Doi K."/>
            <person name="Fujino Y."/>
            <person name="Nagayoshi Y."/>
            <person name="Ohshima T."/>
            <person name="Ogata S."/>
        </authorList>
    </citation>
    <scope>NUCLEOTIDE SEQUENCE [LARGE SCALE GENOMIC DNA]</scope>
    <source>
        <strain evidence="2 3">ATCC 31255</strain>
    </source>
</reference>
<protein>
    <submittedName>
        <fullName evidence="2">Pyoverdine synthetase</fullName>
    </submittedName>
</protein>
<keyword evidence="3" id="KW-1185">Reference proteome</keyword>
<proteinExistence type="predicted"/>
<evidence type="ECO:0000313" key="2">
    <source>
        <dbReference type="EMBL" id="BAU84359.1"/>
    </source>
</evidence>
<feature type="compositionally biased region" description="Basic and acidic residues" evidence="1">
    <location>
        <begin position="146"/>
        <end position="157"/>
    </location>
</feature>
<dbReference type="KEGG" id="slau:SLA_3450"/>
<evidence type="ECO:0000313" key="3">
    <source>
        <dbReference type="Proteomes" id="UP000217676"/>
    </source>
</evidence>
<dbReference type="EMBL" id="AP017424">
    <property type="protein sequence ID" value="BAU84359.1"/>
    <property type="molecule type" value="Genomic_DNA"/>
</dbReference>
<name>A0A160NZE6_STRLU</name>
<accession>A0A160NZE6</accession>
<dbReference type="AlphaFoldDB" id="A0A160NZE6"/>
<organism evidence="2 3">
    <name type="scientific">Streptomyces laurentii</name>
    <dbReference type="NCBI Taxonomy" id="39478"/>
    <lineage>
        <taxon>Bacteria</taxon>
        <taxon>Bacillati</taxon>
        <taxon>Actinomycetota</taxon>
        <taxon>Actinomycetes</taxon>
        <taxon>Kitasatosporales</taxon>
        <taxon>Streptomycetaceae</taxon>
        <taxon>Streptomyces</taxon>
    </lineage>
</organism>
<gene>
    <name evidence="2" type="ORF">SLA_3450</name>
</gene>
<dbReference type="Proteomes" id="UP000217676">
    <property type="component" value="Chromosome"/>
</dbReference>
<feature type="region of interest" description="Disordered" evidence="1">
    <location>
        <begin position="138"/>
        <end position="202"/>
    </location>
</feature>